<protein>
    <recommendedName>
        <fullName evidence="5">MARVEL domain-containing protein</fullName>
    </recommendedName>
</protein>
<dbReference type="RefSeq" id="XP_018272226.1">
    <property type="nucleotide sequence ID" value="XM_018418551.1"/>
</dbReference>
<feature type="region of interest" description="Disordered" evidence="1">
    <location>
        <begin position="1"/>
        <end position="22"/>
    </location>
</feature>
<keyword evidence="4" id="KW-1185">Reference proteome</keyword>
<accession>A0A194S6F7</accession>
<dbReference type="OrthoDB" id="2558918at2759"/>
<dbReference type="EMBL" id="KQ474076">
    <property type="protein sequence ID" value="KPV76177.1"/>
    <property type="molecule type" value="Genomic_DNA"/>
</dbReference>
<evidence type="ECO:0000256" key="1">
    <source>
        <dbReference type="SAM" id="MobiDB-lite"/>
    </source>
</evidence>
<feature type="transmembrane region" description="Helical" evidence="2">
    <location>
        <begin position="97"/>
        <end position="118"/>
    </location>
</feature>
<feature type="transmembrane region" description="Helical" evidence="2">
    <location>
        <begin position="151"/>
        <end position="175"/>
    </location>
</feature>
<evidence type="ECO:0000313" key="4">
    <source>
        <dbReference type="Proteomes" id="UP000053890"/>
    </source>
</evidence>
<dbReference type="Proteomes" id="UP000053890">
    <property type="component" value="Unassembled WGS sequence"/>
</dbReference>
<keyword evidence="2" id="KW-1133">Transmembrane helix</keyword>
<feature type="transmembrane region" description="Helical" evidence="2">
    <location>
        <begin position="73"/>
        <end position="90"/>
    </location>
</feature>
<name>A0A194S6F7_RHOGW</name>
<feature type="transmembrane region" description="Helical" evidence="2">
    <location>
        <begin position="30"/>
        <end position="53"/>
    </location>
</feature>
<gene>
    <name evidence="3" type="ORF">RHOBADRAFT_64692</name>
</gene>
<reference evidence="3 4" key="1">
    <citation type="journal article" date="2015" name="Front. Microbiol.">
        <title>Genome sequence of the plant growth promoting endophytic yeast Rhodotorula graminis WP1.</title>
        <authorList>
            <person name="Firrincieli A."/>
            <person name="Otillar R."/>
            <person name="Salamov A."/>
            <person name="Schmutz J."/>
            <person name="Khan Z."/>
            <person name="Redman R.S."/>
            <person name="Fleck N.D."/>
            <person name="Lindquist E."/>
            <person name="Grigoriev I.V."/>
            <person name="Doty S.L."/>
        </authorList>
    </citation>
    <scope>NUCLEOTIDE SEQUENCE [LARGE SCALE GENOMIC DNA]</scope>
    <source>
        <strain evidence="3 4">WP1</strain>
    </source>
</reference>
<evidence type="ECO:0000256" key="2">
    <source>
        <dbReference type="SAM" id="Phobius"/>
    </source>
</evidence>
<dbReference type="GeneID" id="28978998"/>
<proteinExistence type="predicted"/>
<keyword evidence="2" id="KW-0472">Membrane</keyword>
<evidence type="ECO:0008006" key="5">
    <source>
        <dbReference type="Google" id="ProtNLM"/>
    </source>
</evidence>
<sequence>MADDKDAFAEQQAQMNAPPPPKWRPSLRSFAYALGLFLLFGIACGQLGIWSWALQKYGNIRRVEDYPNAETMQTGNMLFATSLITILVTLGAPFLPLLFLAFLLFAVFVMNIVGAGILTHQIPFEAGSCSTSNANWARFLPDCKKWVAYEALAWTAFALAFVLFCAVLADVFAFAKKRQHKRHYLLGA</sequence>
<evidence type="ECO:0000313" key="3">
    <source>
        <dbReference type="EMBL" id="KPV76177.1"/>
    </source>
</evidence>
<organism evidence="3 4">
    <name type="scientific">Rhodotorula graminis (strain WP1)</name>
    <dbReference type="NCBI Taxonomy" id="578459"/>
    <lineage>
        <taxon>Eukaryota</taxon>
        <taxon>Fungi</taxon>
        <taxon>Dikarya</taxon>
        <taxon>Basidiomycota</taxon>
        <taxon>Pucciniomycotina</taxon>
        <taxon>Microbotryomycetes</taxon>
        <taxon>Sporidiobolales</taxon>
        <taxon>Sporidiobolaceae</taxon>
        <taxon>Rhodotorula</taxon>
    </lineage>
</organism>
<dbReference type="AlphaFoldDB" id="A0A194S6F7"/>
<keyword evidence="2" id="KW-0812">Transmembrane</keyword>